<dbReference type="Proteomes" id="UP001597260">
    <property type="component" value="Unassembled WGS sequence"/>
</dbReference>
<evidence type="ECO:0000256" key="1">
    <source>
        <dbReference type="SAM" id="SignalP"/>
    </source>
</evidence>
<accession>A0ABW3YF67</accession>
<dbReference type="EMBL" id="JBHTMP010000018">
    <property type="protein sequence ID" value="MFD1322241.1"/>
    <property type="molecule type" value="Genomic_DNA"/>
</dbReference>
<protein>
    <recommendedName>
        <fullName evidence="4">L,D-transpeptidase catalytic domain</fullName>
    </recommendedName>
</protein>
<feature type="chain" id="PRO_5046636566" description="L,D-transpeptidase catalytic domain" evidence="1">
    <location>
        <begin position="24"/>
        <end position="182"/>
    </location>
</feature>
<keyword evidence="1" id="KW-0732">Signal</keyword>
<feature type="signal peptide" evidence="1">
    <location>
        <begin position="1"/>
        <end position="23"/>
    </location>
</feature>
<evidence type="ECO:0000313" key="2">
    <source>
        <dbReference type="EMBL" id="MFD1322241.1"/>
    </source>
</evidence>
<sequence>MVTAAALAGTVAPVAVPSASASAGVAMEPAASAVPDGPLSAADEASAMALAYRTRKPVAVTGLTSETALTWALPDGTFKSELHVGPERTRDEAGAWVAVDPMLERKSDGSVAPKAHPRGLWLSGARGAGSDDLVTLGRGDERATLGWRGALPEPVLDGTKATYPEVKPGVDLVIDAGRTGFQ</sequence>
<evidence type="ECO:0000313" key="3">
    <source>
        <dbReference type="Proteomes" id="UP001597260"/>
    </source>
</evidence>
<keyword evidence="3" id="KW-1185">Reference proteome</keyword>
<proteinExistence type="predicted"/>
<gene>
    <name evidence="2" type="ORF">ACFQ4H_14180</name>
</gene>
<name>A0ABW3YF67_9ACTN</name>
<organism evidence="2 3">
    <name type="scientific">Micromonospora sonneratiae</name>
    <dbReference type="NCBI Taxonomy" id="1184706"/>
    <lineage>
        <taxon>Bacteria</taxon>
        <taxon>Bacillati</taxon>
        <taxon>Actinomycetota</taxon>
        <taxon>Actinomycetes</taxon>
        <taxon>Micromonosporales</taxon>
        <taxon>Micromonosporaceae</taxon>
        <taxon>Micromonospora</taxon>
    </lineage>
</organism>
<evidence type="ECO:0008006" key="4">
    <source>
        <dbReference type="Google" id="ProtNLM"/>
    </source>
</evidence>
<comment type="caution">
    <text evidence="2">The sequence shown here is derived from an EMBL/GenBank/DDBJ whole genome shotgun (WGS) entry which is preliminary data.</text>
</comment>
<reference evidence="3" key="1">
    <citation type="journal article" date="2019" name="Int. J. Syst. Evol. Microbiol.">
        <title>The Global Catalogue of Microorganisms (GCM) 10K type strain sequencing project: providing services to taxonomists for standard genome sequencing and annotation.</title>
        <authorList>
            <consortium name="The Broad Institute Genomics Platform"/>
            <consortium name="The Broad Institute Genome Sequencing Center for Infectious Disease"/>
            <person name="Wu L."/>
            <person name="Ma J."/>
        </authorList>
    </citation>
    <scope>NUCLEOTIDE SEQUENCE [LARGE SCALE GENOMIC DNA]</scope>
    <source>
        <strain evidence="3">JCM 31037</strain>
    </source>
</reference>